<accession>A0A8H5G2F4</accession>
<dbReference type="AlphaFoldDB" id="A0A8H5G2F4"/>
<evidence type="ECO:0000313" key="3">
    <source>
        <dbReference type="Proteomes" id="UP000559027"/>
    </source>
</evidence>
<dbReference type="EMBL" id="JAACJO010000006">
    <property type="protein sequence ID" value="KAF5357131.1"/>
    <property type="molecule type" value="Genomic_DNA"/>
</dbReference>
<organism evidence="2 3">
    <name type="scientific">Leucocoprinus leucothites</name>
    <dbReference type="NCBI Taxonomy" id="201217"/>
    <lineage>
        <taxon>Eukaryota</taxon>
        <taxon>Fungi</taxon>
        <taxon>Dikarya</taxon>
        <taxon>Basidiomycota</taxon>
        <taxon>Agaricomycotina</taxon>
        <taxon>Agaricomycetes</taxon>
        <taxon>Agaricomycetidae</taxon>
        <taxon>Agaricales</taxon>
        <taxon>Agaricineae</taxon>
        <taxon>Agaricaceae</taxon>
        <taxon>Leucocoprinus</taxon>
    </lineage>
</organism>
<proteinExistence type="predicted"/>
<gene>
    <name evidence="2" type="ORF">D9756_006819</name>
</gene>
<keyword evidence="1" id="KW-0472">Membrane</keyword>
<dbReference type="Proteomes" id="UP000559027">
    <property type="component" value="Unassembled WGS sequence"/>
</dbReference>
<feature type="transmembrane region" description="Helical" evidence="1">
    <location>
        <begin position="21"/>
        <end position="45"/>
    </location>
</feature>
<evidence type="ECO:0000313" key="2">
    <source>
        <dbReference type="EMBL" id="KAF5357131.1"/>
    </source>
</evidence>
<keyword evidence="3" id="KW-1185">Reference proteome</keyword>
<sequence>MGCSIFTLISVEVPSMDLQPALFSIVSLFIVDPATGLLVTVLIVTRLLHIRRRHRDLFDVDQYEIHRGIQRRTLEPPTATPNQISTLRFNRGLSTQPDIEELIVPPPGQPLPGLSMNTSEYMVLARPPAQPFLSLMIKPGTRIRDHRSQDIVVVVPEAVQ</sequence>
<keyword evidence="1" id="KW-0812">Transmembrane</keyword>
<comment type="caution">
    <text evidence="2">The sequence shown here is derived from an EMBL/GenBank/DDBJ whole genome shotgun (WGS) entry which is preliminary data.</text>
</comment>
<reference evidence="2 3" key="1">
    <citation type="journal article" date="2020" name="ISME J.">
        <title>Uncovering the hidden diversity of litter-decomposition mechanisms in mushroom-forming fungi.</title>
        <authorList>
            <person name="Floudas D."/>
            <person name="Bentzer J."/>
            <person name="Ahren D."/>
            <person name="Johansson T."/>
            <person name="Persson P."/>
            <person name="Tunlid A."/>
        </authorList>
    </citation>
    <scope>NUCLEOTIDE SEQUENCE [LARGE SCALE GENOMIC DNA]</scope>
    <source>
        <strain evidence="2 3">CBS 146.42</strain>
    </source>
</reference>
<evidence type="ECO:0000256" key="1">
    <source>
        <dbReference type="SAM" id="Phobius"/>
    </source>
</evidence>
<protein>
    <submittedName>
        <fullName evidence="2">Uncharacterized protein</fullName>
    </submittedName>
</protein>
<name>A0A8H5G2F4_9AGAR</name>
<keyword evidence="1" id="KW-1133">Transmembrane helix</keyword>